<evidence type="ECO:0000256" key="6">
    <source>
        <dbReference type="SAM" id="Phobius"/>
    </source>
</evidence>
<dbReference type="KEGG" id="fsl:EJO69_04165"/>
<feature type="transmembrane region" description="Helical" evidence="6">
    <location>
        <begin position="251"/>
        <end position="274"/>
    </location>
</feature>
<keyword evidence="5 6" id="KW-0472">Membrane</keyword>
<dbReference type="Gene3D" id="1.20.1250.20">
    <property type="entry name" value="MFS general substrate transporter like domains"/>
    <property type="match status" value="1"/>
</dbReference>
<dbReference type="Pfam" id="PF07690">
    <property type="entry name" value="MFS_1"/>
    <property type="match status" value="1"/>
</dbReference>
<organism evidence="8 9">
    <name type="scientific">Flaviflexus salsibiostraticola</name>
    <dbReference type="NCBI Taxonomy" id="1282737"/>
    <lineage>
        <taxon>Bacteria</taxon>
        <taxon>Bacillati</taxon>
        <taxon>Actinomycetota</taxon>
        <taxon>Actinomycetes</taxon>
        <taxon>Actinomycetales</taxon>
        <taxon>Actinomycetaceae</taxon>
        <taxon>Flaviflexus</taxon>
    </lineage>
</organism>
<evidence type="ECO:0000256" key="2">
    <source>
        <dbReference type="ARBA" id="ARBA00022475"/>
    </source>
</evidence>
<sequence>MDTKHGSASIWSNRDYVWWLAGDTTGMIGRVFSLLIVSFVVFDLTASEASAGTLQTIILVLMLVASIPGGVVVDRMDRRRLIYLYAILGSLVSGGIFFYVYSGNLTYLAFTILMSVLALVHGFFGEATNAALRSIMSGGDFVKAQAANQGRDAAVQLIARPLSGFFYGLFAWLPFFISTVFSAAQGLVFTRVKTSLVPADEMQPVPAAAAAAGGAAQVLVEDLPVEAQPPRSTMREDFVEGLRYLSSRRTLLVLGVIITLVNLGMAGVQSLMMLSLIVQGYPAVEVGYLGMAIGLGVILSSTVAGRIAGEHPTGLITVGSLAWFTLSTAPLLLSDGYWVMMGVSFAIGLCVPITNAALLGYVLGRTPQSFQGRVSSLLGVVAQALSAFAPLIAGITLEAHSYHLAAVIFVAISAVSAVIAILSPRVRRIPRPSEWESYDRDESSQGTVASA</sequence>
<feature type="transmembrane region" description="Helical" evidence="6">
    <location>
        <begin position="16"/>
        <end position="42"/>
    </location>
</feature>
<dbReference type="RefSeq" id="WP_126039596.1">
    <property type="nucleotide sequence ID" value="NZ_CP034438.1"/>
</dbReference>
<keyword evidence="3 6" id="KW-0812">Transmembrane</keyword>
<dbReference type="Proteomes" id="UP000270021">
    <property type="component" value="Chromosome"/>
</dbReference>
<keyword evidence="9" id="KW-1185">Reference proteome</keyword>
<dbReference type="SUPFAM" id="SSF103473">
    <property type="entry name" value="MFS general substrate transporter"/>
    <property type="match status" value="1"/>
</dbReference>
<dbReference type="PANTHER" id="PTHR23513:SF6">
    <property type="entry name" value="MAJOR FACILITATOR SUPERFAMILY ASSOCIATED DOMAIN-CONTAINING PROTEIN"/>
    <property type="match status" value="1"/>
</dbReference>
<dbReference type="InterPro" id="IPR020846">
    <property type="entry name" value="MFS_dom"/>
</dbReference>
<evidence type="ECO:0000313" key="8">
    <source>
        <dbReference type="EMBL" id="AZN29592.1"/>
    </source>
</evidence>
<dbReference type="AlphaFoldDB" id="A0A3Q8WT02"/>
<evidence type="ECO:0000259" key="7">
    <source>
        <dbReference type="PROSITE" id="PS50850"/>
    </source>
</evidence>
<evidence type="ECO:0000256" key="1">
    <source>
        <dbReference type="ARBA" id="ARBA00004651"/>
    </source>
</evidence>
<dbReference type="InterPro" id="IPR036259">
    <property type="entry name" value="MFS_trans_sf"/>
</dbReference>
<feature type="transmembrane region" description="Helical" evidence="6">
    <location>
        <begin position="315"/>
        <end position="333"/>
    </location>
</feature>
<comment type="subcellular location">
    <subcellularLocation>
        <location evidence="1">Cell membrane</location>
        <topology evidence="1">Multi-pass membrane protein</topology>
    </subcellularLocation>
</comment>
<dbReference type="GO" id="GO:0005886">
    <property type="term" value="C:plasma membrane"/>
    <property type="evidence" value="ECO:0007669"/>
    <property type="project" value="UniProtKB-SubCell"/>
</dbReference>
<keyword evidence="2" id="KW-1003">Cell membrane</keyword>
<feature type="transmembrane region" description="Helical" evidence="6">
    <location>
        <begin position="54"/>
        <end position="73"/>
    </location>
</feature>
<reference evidence="8 9" key="1">
    <citation type="submission" date="2018-12" db="EMBL/GenBank/DDBJ databases">
        <title>Complete genome sequence of Flaviflexus salsibiostraticola KCTC 33148.</title>
        <authorList>
            <person name="Bae J.-W."/>
        </authorList>
    </citation>
    <scope>NUCLEOTIDE SEQUENCE [LARGE SCALE GENOMIC DNA]</scope>
    <source>
        <strain evidence="8 9">KCTC 33148</strain>
    </source>
</reference>
<dbReference type="PROSITE" id="PS50850">
    <property type="entry name" value="MFS"/>
    <property type="match status" value="1"/>
</dbReference>
<evidence type="ECO:0000313" key="9">
    <source>
        <dbReference type="Proteomes" id="UP000270021"/>
    </source>
</evidence>
<accession>A0A3Q8WT02</accession>
<dbReference type="GO" id="GO:0022857">
    <property type="term" value="F:transmembrane transporter activity"/>
    <property type="evidence" value="ECO:0007669"/>
    <property type="project" value="InterPro"/>
</dbReference>
<keyword evidence="4 6" id="KW-1133">Transmembrane helix</keyword>
<feature type="domain" description="Major facilitator superfamily (MFS) profile" evidence="7">
    <location>
        <begin position="248"/>
        <end position="451"/>
    </location>
</feature>
<feature type="transmembrane region" description="Helical" evidence="6">
    <location>
        <begin position="286"/>
        <end position="308"/>
    </location>
</feature>
<dbReference type="CDD" id="cd06173">
    <property type="entry name" value="MFS_MefA_like"/>
    <property type="match status" value="1"/>
</dbReference>
<dbReference type="OrthoDB" id="4965946at2"/>
<feature type="transmembrane region" description="Helical" evidence="6">
    <location>
        <begin position="339"/>
        <end position="364"/>
    </location>
</feature>
<dbReference type="EMBL" id="CP034438">
    <property type="protein sequence ID" value="AZN29592.1"/>
    <property type="molecule type" value="Genomic_DNA"/>
</dbReference>
<feature type="transmembrane region" description="Helical" evidence="6">
    <location>
        <begin position="82"/>
        <end position="101"/>
    </location>
</feature>
<proteinExistence type="predicted"/>
<protein>
    <submittedName>
        <fullName evidence="8">MFS transporter</fullName>
    </submittedName>
</protein>
<evidence type="ECO:0000256" key="3">
    <source>
        <dbReference type="ARBA" id="ARBA00022692"/>
    </source>
</evidence>
<dbReference type="InterPro" id="IPR011701">
    <property type="entry name" value="MFS"/>
</dbReference>
<evidence type="ECO:0000256" key="4">
    <source>
        <dbReference type="ARBA" id="ARBA00022989"/>
    </source>
</evidence>
<feature type="transmembrane region" description="Helical" evidence="6">
    <location>
        <begin position="402"/>
        <end position="422"/>
    </location>
</feature>
<dbReference type="PANTHER" id="PTHR23513">
    <property type="entry name" value="INTEGRAL MEMBRANE EFFLUX PROTEIN-RELATED"/>
    <property type="match status" value="1"/>
</dbReference>
<gene>
    <name evidence="8" type="ORF">EJO69_04165</name>
</gene>
<evidence type="ECO:0000256" key="5">
    <source>
        <dbReference type="ARBA" id="ARBA00023136"/>
    </source>
</evidence>
<name>A0A3Q8WT02_9ACTO</name>
<feature type="transmembrane region" description="Helical" evidence="6">
    <location>
        <begin position="107"/>
        <end position="124"/>
    </location>
</feature>
<feature type="transmembrane region" description="Helical" evidence="6">
    <location>
        <begin position="376"/>
        <end position="396"/>
    </location>
</feature>